<dbReference type="AlphaFoldDB" id="K9GXP2"/>
<comment type="caution">
    <text evidence="2">The sequence shown here is derived from an EMBL/GenBank/DDBJ whole genome shotgun (WGS) entry which is preliminary data.</text>
</comment>
<gene>
    <name evidence="2" type="ORF">C882_4087</name>
</gene>
<dbReference type="Proteomes" id="UP000009881">
    <property type="component" value="Unassembled WGS sequence"/>
</dbReference>
<dbReference type="InterPro" id="IPR038530">
    <property type="entry name" value="NiFe-hyd_HybE_sf"/>
</dbReference>
<dbReference type="OrthoDB" id="9808980at2"/>
<dbReference type="InterPro" id="IPR023994">
    <property type="entry name" value="NiFe-hyd_HybE"/>
</dbReference>
<proteinExistence type="predicted"/>
<dbReference type="EMBL" id="ANHY01000007">
    <property type="protein sequence ID" value="EKV30750.1"/>
    <property type="molecule type" value="Genomic_DNA"/>
</dbReference>
<dbReference type="RefSeq" id="WP_009540195.1">
    <property type="nucleotide sequence ID" value="NZ_ANHY01000007.1"/>
</dbReference>
<dbReference type="Pfam" id="PF11939">
    <property type="entry name" value="NiFe-hyd_HybE"/>
    <property type="match status" value="1"/>
</dbReference>
<evidence type="ECO:0000313" key="3">
    <source>
        <dbReference type="Proteomes" id="UP000009881"/>
    </source>
</evidence>
<dbReference type="Gene3D" id="3.30.1460.40">
    <property type="entry name" value="[NiFe]-hydrogenase assembly chaperone, HybE"/>
    <property type="match status" value="1"/>
</dbReference>
<feature type="region of interest" description="Disordered" evidence="1">
    <location>
        <begin position="140"/>
        <end position="192"/>
    </location>
</feature>
<name>K9GXP2_9PROT</name>
<protein>
    <submittedName>
        <fullName evidence="2">Putative hydrogenase expression/formation protein HupJ</fullName>
    </submittedName>
</protein>
<sequence>MTEPTPELTAARATALETAFAAIDRGSMADMPLRNDALAVEAIGFRPWGLERGPALLGVLVTPWCMNVMMVPPTADDPAWAGLRGGEKESHALPCGVVEFTAGSVEGFGPYLMCSLFSPVKEFADQPAARLTAQLALEDLLKPPEEEVPPPAPTARRRGDGPAPSSAGGADGLSRRAALGMGRAPRGWGGGR</sequence>
<evidence type="ECO:0000256" key="1">
    <source>
        <dbReference type="SAM" id="MobiDB-lite"/>
    </source>
</evidence>
<dbReference type="STRING" id="1238182.C882_4087"/>
<dbReference type="NCBIfam" id="TIGR03993">
    <property type="entry name" value="hydrog_HybE"/>
    <property type="match status" value="1"/>
</dbReference>
<accession>K9GXP2</accession>
<reference evidence="2 3" key="1">
    <citation type="journal article" date="2013" name="Genome Announc.">
        <title>Draft Genome Sequence of an Alphaproteobacterium, Caenispirillum salinarum AK4(T), Isolated from a Solar Saltern.</title>
        <authorList>
            <person name="Khatri I."/>
            <person name="Singh A."/>
            <person name="Korpole S."/>
            <person name="Pinnaka A.K."/>
            <person name="Subramanian S."/>
        </authorList>
    </citation>
    <scope>NUCLEOTIDE SEQUENCE [LARGE SCALE GENOMIC DNA]</scope>
    <source>
        <strain evidence="2 3">AK4</strain>
    </source>
</reference>
<keyword evidence="3" id="KW-1185">Reference proteome</keyword>
<evidence type="ECO:0000313" key="2">
    <source>
        <dbReference type="EMBL" id="EKV30750.1"/>
    </source>
</evidence>
<organism evidence="2 3">
    <name type="scientific">Caenispirillum salinarum AK4</name>
    <dbReference type="NCBI Taxonomy" id="1238182"/>
    <lineage>
        <taxon>Bacteria</taxon>
        <taxon>Pseudomonadati</taxon>
        <taxon>Pseudomonadota</taxon>
        <taxon>Alphaproteobacteria</taxon>
        <taxon>Rhodospirillales</taxon>
        <taxon>Novispirillaceae</taxon>
        <taxon>Caenispirillum</taxon>
    </lineage>
</organism>
<dbReference type="eggNOG" id="COG1773">
    <property type="taxonomic scope" value="Bacteria"/>
</dbReference>